<dbReference type="OrthoDB" id="10267969at2759"/>
<evidence type="ECO:0000256" key="3">
    <source>
        <dbReference type="ARBA" id="ARBA00022692"/>
    </source>
</evidence>
<dbReference type="Pfam" id="PF04117">
    <property type="entry name" value="Mpv17_PMP22"/>
    <property type="match status" value="1"/>
</dbReference>
<protein>
    <recommendedName>
        <fullName evidence="10">Peptidase S54 rhomboid domain-containing protein</fullName>
    </recommendedName>
</protein>
<dbReference type="InterPro" id="IPR007248">
    <property type="entry name" value="Mpv17_PMP22"/>
</dbReference>
<evidence type="ECO:0000313" key="8">
    <source>
        <dbReference type="EMBL" id="PHH65206.1"/>
    </source>
</evidence>
<comment type="caution">
    <text evidence="8">The sequence shown here is derived from an EMBL/GenBank/DDBJ whole genome shotgun (WGS) entry which is preliminary data.</text>
</comment>
<sequence length="208" mass="22511">MAILSATLQAAFLAAASNVLAQLITASRTKTSLAIDWIPVLQFTIFSIVNTPPNYLWQDYLESAFPARPRRRHASSEPARRPSLSLINTLAKFVLDQTVGAAVNTVLFSFFVHGLQDAMAPAPRITSLSAALAYSTGPGAIDLQRVHAARLVAIARAEFWPIINAGMRFWPLVSLLNFTLVKTVHARNLVGALAGVAWGVYMSIVAAR</sequence>
<keyword evidence="7" id="KW-0732">Signal</keyword>
<dbReference type="AlphaFoldDB" id="A0A2C5YBW3"/>
<reference evidence="8 9" key="1">
    <citation type="submission" date="2017-06" db="EMBL/GenBank/DDBJ databases">
        <title>Ant-infecting Ophiocordyceps genomes reveal a high diversity of potential behavioral manipulation genes and a possible major role for enterotoxins.</title>
        <authorList>
            <person name="De Bekker C."/>
            <person name="Evans H.C."/>
            <person name="Brachmann A."/>
            <person name="Hughes D.P."/>
        </authorList>
    </citation>
    <scope>NUCLEOTIDE SEQUENCE [LARGE SCALE GENOMIC DNA]</scope>
    <source>
        <strain evidence="8 9">Map64</strain>
    </source>
</reference>
<evidence type="ECO:0008006" key="10">
    <source>
        <dbReference type="Google" id="ProtNLM"/>
    </source>
</evidence>
<evidence type="ECO:0000256" key="2">
    <source>
        <dbReference type="ARBA" id="ARBA00006824"/>
    </source>
</evidence>
<gene>
    <name evidence="8" type="ORF">CDD81_3065</name>
</gene>
<keyword evidence="9" id="KW-1185">Reference proteome</keyword>
<dbReference type="GO" id="GO:0005778">
    <property type="term" value="C:peroxisomal membrane"/>
    <property type="evidence" value="ECO:0007669"/>
    <property type="project" value="TreeGrafter"/>
</dbReference>
<comment type="subcellular location">
    <subcellularLocation>
        <location evidence="1">Membrane</location>
        <topology evidence="1">Multi-pass membrane protein</topology>
    </subcellularLocation>
</comment>
<dbReference type="PANTHER" id="PTHR11266:SF80">
    <property type="entry name" value="PEROXISOMAL MEMBRANE PROTEIN 2"/>
    <property type="match status" value="1"/>
</dbReference>
<accession>A0A2C5YBW3</accession>
<feature type="signal peptide" evidence="7">
    <location>
        <begin position="1"/>
        <end position="21"/>
    </location>
</feature>
<evidence type="ECO:0000256" key="6">
    <source>
        <dbReference type="RuleBase" id="RU363053"/>
    </source>
</evidence>
<name>A0A2C5YBW3_9HYPO</name>
<evidence type="ECO:0000256" key="1">
    <source>
        <dbReference type="ARBA" id="ARBA00004141"/>
    </source>
</evidence>
<dbReference type="EMBL" id="NJET01000020">
    <property type="protein sequence ID" value="PHH65206.1"/>
    <property type="molecule type" value="Genomic_DNA"/>
</dbReference>
<evidence type="ECO:0000256" key="5">
    <source>
        <dbReference type="ARBA" id="ARBA00023136"/>
    </source>
</evidence>
<evidence type="ECO:0000256" key="4">
    <source>
        <dbReference type="ARBA" id="ARBA00022989"/>
    </source>
</evidence>
<comment type="similarity">
    <text evidence="2 6">Belongs to the peroxisomal membrane protein PXMP2/4 family.</text>
</comment>
<dbReference type="PANTHER" id="PTHR11266">
    <property type="entry name" value="PEROXISOMAL MEMBRANE PROTEIN 2, PXMP2 MPV17"/>
    <property type="match status" value="1"/>
</dbReference>
<keyword evidence="3" id="KW-0812">Transmembrane</keyword>
<evidence type="ECO:0000313" key="9">
    <source>
        <dbReference type="Proteomes" id="UP000226192"/>
    </source>
</evidence>
<dbReference type="Proteomes" id="UP000226192">
    <property type="component" value="Unassembled WGS sequence"/>
</dbReference>
<evidence type="ECO:0000256" key="7">
    <source>
        <dbReference type="SAM" id="SignalP"/>
    </source>
</evidence>
<organism evidence="8 9">
    <name type="scientific">Ophiocordyceps australis</name>
    <dbReference type="NCBI Taxonomy" id="1399860"/>
    <lineage>
        <taxon>Eukaryota</taxon>
        <taxon>Fungi</taxon>
        <taxon>Dikarya</taxon>
        <taxon>Ascomycota</taxon>
        <taxon>Pezizomycotina</taxon>
        <taxon>Sordariomycetes</taxon>
        <taxon>Hypocreomycetidae</taxon>
        <taxon>Hypocreales</taxon>
        <taxon>Ophiocordycipitaceae</taxon>
        <taxon>Ophiocordyceps</taxon>
    </lineage>
</organism>
<feature type="chain" id="PRO_5013242655" description="Peptidase S54 rhomboid domain-containing protein" evidence="7">
    <location>
        <begin position="22"/>
        <end position="208"/>
    </location>
</feature>
<dbReference type="STRING" id="1399860.A0A2C5YBW3"/>
<keyword evidence="4" id="KW-1133">Transmembrane helix</keyword>
<keyword evidence="5" id="KW-0472">Membrane</keyword>
<proteinExistence type="inferred from homology"/>